<evidence type="ECO:0000313" key="2">
    <source>
        <dbReference type="Proteomes" id="UP001162501"/>
    </source>
</evidence>
<protein>
    <submittedName>
        <fullName evidence="1">Uncharacterized protein</fullName>
    </submittedName>
</protein>
<sequence>MHSVCPRSCEIRFPGGPLLLSQRKLRSGQQPLSSRSASPGPPDTRHCRKLATGHGRHLPPAPPSSRQARPVHVLTQPALSPPPGAGEPGHNAKALLQLLPGAAMACSRSAAVSRASAPCGELQGAAALAGCVTLL</sequence>
<name>A0AC59YWD9_RANTA</name>
<accession>A0AC59YWD9</accession>
<proteinExistence type="predicted"/>
<dbReference type="EMBL" id="OX596104">
    <property type="protein sequence ID" value="CAN0033342.1"/>
    <property type="molecule type" value="Genomic_DNA"/>
</dbReference>
<evidence type="ECO:0000313" key="1">
    <source>
        <dbReference type="EMBL" id="CAN0033342.1"/>
    </source>
</evidence>
<reference evidence="1" key="2">
    <citation type="submission" date="2025-03" db="EMBL/GenBank/DDBJ databases">
        <authorList>
            <consortium name="ELIXIR-Norway"/>
            <consortium name="Elixir Norway"/>
        </authorList>
    </citation>
    <scope>NUCLEOTIDE SEQUENCE</scope>
</reference>
<organism evidence="1 2">
    <name type="scientific">Rangifer tarandus platyrhynchus</name>
    <name type="common">Svalbard reindeer</name>
    <dbReference type="NCBI Taxonomy" id="3082113"/>
    <lineage>
        <taxon>Eukaryota</taxon>
        <taxon>Metazoa</taxon>
        <taxon>Chordata</taxon>
        <taxon>Craniata</taxon>
        <taxon>Vertebrata</taxon>
        <taxon>Euteleostomi</taxon>
        <taxon>Mammalia</taxon>
        <taxon>Eutheria</taxon>
        <taxon>Laurasiatheria</taxon>
        <taxon>Artiodactyla</taxon>
        <taxon>Ruminantia</taxon>
        <taxon>Pecora</taxon>
        <taxon>Cervidae</taxon>
        <taxon>Odocoileinae</taxon>
        <taxon>Rangifer</taxon>
    </lineage>
</organism>
<dbReference type="Proteomes" id="UP001162501">
    <property type="component" value="Chromosome 20"/>
</dbReference>
<gene>
    <name evidence="1" type="ORF">MRATA1EN22A_LOCUS11045</name>
</gene>
<reference evidence="1" key="1">
    <citation type="submission" date="2023-05" db="EMBL/GenBank/DDBJ databases">
        <authorList>
            <consortium name="ELIXIR-Norway"/>
        </authorList>
    </citation>
    <scope>NUCLEOTIDE SEQUENCE</scope>
</reference>